<name>A0AAV9Y0Z3_9CRYT</name>
<dbReference type="Proteomes" id="UP001311799">
    <property type="component" value="Unassembled WGS sequence"/>
</dbReference>
<dbReference type="InterPro" id="IPR050387">
    <property type="entry name" value="Hedgehog_Signaling"/>
</dbReference>
<feature type="chain" id="PRO_5043642644" description="Hedgehog protein Hint domain-containing protein" evidence="1">
    <location>
        <begin position="19"/>
        <end position="381"/>
    </location>
</feature>
<keyword evidence="4" id="KW-1185">Reference proteome</keyword>
<proteinExistence type="predicted"/>
<dbReference type="InterPro" id="IPR001767">
    <property type="entry name" value="Hedgehog_Hint"/>
</dbReference>
<dbReference type="PANTHER" id="PTHR11889:SF31">
    <property type="entry name" value="PROTEIN HEDGEHOG"/>
    <property type="match status" value="1"/>
</dbReference>
<sequence length="381" mass="43790">MVRKILVILFVIIINTRNIKVTYVNFENNLNENKSLIKESFIRLRTKSIFDSFSSISTGSGSFRSGWGNVISNAITLAFPSSCVGQLLNIGYVSNEYDEDDYPYNPICGAQSQSNNLCFPGTSKVVSRDRGEIMMKDLEVGEYILTRDIKTMEFKYSIVELMLHNDKNMYIEDEWVVVEYLGMKEPLIISPDHFVFIRMLGSEPHEGNCLVESLENLITGIYNTFIYTDNYVLESIIARNLREGYSIVVSNSKYNISWITKVGIVSQKNNVNYDSHNYFGRFAPLTSNGYLIVDGVLVSSYSKPYPWKFELINPTHGLINVLIKPFIFIEQNFKDIMNKSRHYINFLIKHLPYISKSKKYTFDNTTPLSLEIARAITSLIW</sequence>
<dbReference type="AlphaFoldDB" id="A0AAV9Y0Z3"/>
<reference evidence="3 4" key="1">
    <citation type="submission" date="2023-10" db="EMBL/GenBank/DDBJ databases">
        <title>Comparative genomics analysis reveals potential genetic determinants of host preference in Cryptosporidium xiaoi.</title>
        <authorList>
            <person name="Xiao L."/>
            <person name="Li J."/>
        </authorList>
    </citation>
    <scope>NUCLEOTIDE SEQUENCE [LARGE SCALE GENOMIC DNA]</scope>
    <source>
        <strain evidence="3 4">52996</strain>
    </source>
</reference>
<dbReference type="Pfam" id="PF01079">
    <property type="entry name" value="Hint"/>
    <property type="match status" value="1"/>
</dbReference>
<comment type="caution">
    <text evidence="3">The sequence shown here is derived from an EMBL/GenBank/DDBJ whole genome shotgun (WGS) entry which is preliminary data.</text>
</comment>
<dbReference type="GO" id="GO:0016540">
    <property type="term" value="P:protein autoprocessing"/>
    <property type="evidence" value="ECO:0007669"/>
    <property type="project" value="InterPro"/>
</dbReference>
<dbReference type="SUPFAM" id="SSF51294">
    <property type="entry name" value="Hedgehog/intein (Hint) domain"/>
    <property type="match status" value="1"/>
</dbReference>
<gene>
    <name evidence="3" type="ORF">RS030_203221</name>
</gene>
<protein>
    <recommendedName>
        <fullName evidence="2">Hedgehog protein Hint domain-containing protein</fullName>
    </recommendedName>
</protein>
<evidence type="ECO:0000313" key="3">
    <source>
        <dbReference type="EMBL" id="KAK6589430.1"/>
    </source>
</evidence>
<dbReference type="PANTHER" id="PTHR11889">
    <property type="entry name" value="HEDGEHOG"/>
    <property type="match status" value="1"/>
</dbReference>
<keyword evidence="1" id="KW-0732">Signal</keyword>
<evidence type="ECO:0000259" key="2">
    <source>
        <dbReference type="Pfam" id="PF01079"/>
    </source>
</evidence>
<organism evidence="3 4">
    <name type="scientific">Cryptosporidium xiaoi</name>
    <dbReference type="NCBI Taxonomy" id="659607"/>
    <lineage>
        <taxon>Eukaryota</taxon>
        <taxon>Sar</taxon>
        <taxon>Alveolata</taxon>
        <taxon>Apicomplexa</taxon>
        <taxon>Conoidasida</taxon>
        <taxon>Coccidia</taxon>
        <taxon>Eucoccidiorida</taxon>
        <taxon>Eimeriorina</taxon>
        <taxon>Cryptosporidiidae</taxon>
        <taxon>Cryptosporidium</taxon>
    </lineage>
</organism>
<evidence type="ECO:0000256" key="1">
    <source>
        <dbReference type="SAM" id="SignalP"/>
    </source>
</evidence>
<dbReference type="Gene3D" id="2.170.16.10">
    <property type="entry name" value="Hedgehog/Intein (Hint) domain"/>
    <property type="match status" value="1"/>
</dbReference>
<evidence type="ECO:0000313" key="4">
    <source>
        <dbReference type="Proteomes" id="UP001311799"/>
    </source>
</evidence>
<accession>A0AAV9Y0Z3</accession>
<feature type="signal peptide" evidence="1">
    <location>
        <begin position="1"/>
        <end position="18"/>
    </location>
</feature>
<feature type="domain" description="Hedgehog protein Hint" evidence="2">
    <location>
        <begin position="112"/>
        <end position="302"/>
    </location>
</feature>
<dbReference type="EMBL" id="JAWDEY010000012">
    <property type="protein sequence ID" value="KAK6589430.1"/>
    <property type="molecule type" value="Genomic_DNA"/>
</dbReference>
<dbReference type="InterPro" id="IPR036844">
    <property type="entry name" value="Hint_dom_sf"/>
</dbReference>